<evidence type="ECO:0000313" key="2">
    <source>
        <dbReference type="Proteomes" id="UP000042394"/>
    </source>
</evidence>
<evidence type="ECO:0000313" key="1">
    <source>
        <dbReference type="EMBL" id="CNT96779.1"/>
    </source>
</evidence>
<gene>
    <name evidence="1" type="ORF">ERS008207_01476</name>
</gene>
<dbReference type="AlphaFoldDB" id="A0A655C5C7"/>
<sequence length="97" mass="10865">MRAQRLVGRDRIGVGVAKKVMPHRLIRFTKHHNRVIAQRVVIAAHDMRLRTGMGRECASGNERSQADGNKVEFHFFAARLNRSGSSNSRSNCGVTSH</sequence>
<reference evidence="1 2" key="1">
    <citation type="submission" date="2015-03" db="EMBL/GenBank/DDBJ databases">
        <authorList>
            <consortium name="Pathogen Informatics"/>
        </authorList>
    </citation>
    <scope>NUCLEOTIDE SEQUENCE [LARGE SCALE GENOMIC DNA]</scope>
    <source>
        <strain evidence="1 2">D4891</strain>
    </source>
</reference>
<proteinExistence type="predicted"/>
<accession>A0A655C5C7</accession>
<organism evidence="1 2">
    <name type="scientific">Salmonella enterica subsp. enterica serovar Bovismorbificans</name>
    <dbReference type="NCBI Taxonomy" id="58097"/>
    <lineage>
        <taxon>Bacteria</taxon>
        <taxon>Pseudomonadati</taxon>
        <taxon>Pseudomonadota</taxon>
        <taxon>Gammaproteobacteria</taxon>
        <taxon>Enterobacterales</taxon>
        <taxon>Enterobacteriaceae</taxon>
        <taxon>Salmonella</taxon>
    </lineage>
</organism>
<name>A0A655C5C7_SALET</name>
<dbReference type="EMBL" id="CQPD01000012">
    <property type="protein sequence ID" value="CNT96779.1"/>
    <property type="molecule type" value="Genomic_DNA"/>
</dbReference>
<dbReference type="Proteomes" id="UP000042394">
    <property type="component" value="Unassembled WGS sequence"/>
</dbReference>
<protein>
    <submittedName>
        <fullName evidence="1">Uncharacterized protein</fullName>
    </submittedName>
</protein>